<feature type="compositionally biased region" description="Basic and acidic residues" evidence="1">
    <location>
        <begin position="34"/>
        <end position="49"/>
    </location>
</feature>
<evidence type="ECO:0000313" key="2">
    <source>
        <dbReference type="EMBL" id="PPS05709.1"/>
    </source>
</evidence>
<reference evidence="2 3" key="1">
    <citation type="submission" date="2015-01" db="EMBL/GenBank/DDBJ databases">
        <title>Genome of allotetraploid Gossypium barbadense reveals genomic plasticity and fiber elongation in cotton evolution.</title>
        <authorList>
            <person name="Chen X."/>
            <person name="Liu X."/>
            <person name="Zhao B."/>
            <person name="Zheng H."/>
            <person name="Hu Y."/>
            <person name="Lu G."/>
            <person name="Yang C."/>
            <person name="Chen J."/>
            <person name="Shan C."/>
            <person name="Zhang L."/>
            <person name="Zhou Y."/>
            <person name="Wang L."/>
            <person name="Guo W."/>
            <person name="Bai Y."/>
            <person name="Ruan J."/>
            <person name="Shangguan X."/>
            <person name="Mao Y."/>
            <person name="Jiang J."/>
            <person name="Zhu Y."/>
            <person name="Lei J."/>
            <person name="Kang H."/>
            <person name="Chen S."/>
            <person name="He X."/>
            <person name="Wang R."/>
            <person name="Wang Y."/>
            <person name="Chen J."/>
            <person name="Wang L."/>
            <person name="Yu S."/>
            <person name="Wang B."/>
            <person name="Wei J."/>
            <person name="Song S."/>
            <person name="Lu X."/>
            <person name="Gao Z."/>
            <person name="Gu W."/>
            <person name="Deng X."/>
            <person name="Ma D."/>
            <person name="Wang S."/>
            <person name="Liang W."/>
            <person name="Fang L."/>
            <person name="Cai C."/>
            <person name="Zhu X."/>
            <person name="Zhou B."/>
            <person name="Zhang Y."/>
            <person name="Chen Z."/>
            <person name="Xu S."/>
            <person name="Zhu R."/>
            <person name="Wang S."/>
            <person name="Zhang T."/>
            <person name="Zhao G."/>
        </authorList>
    </citation>
    <scope>NUCLEOTIDE SEQUENCE [LARGE SCALE GENOMIC DNA]</scope>
    <source>
        <strain evidence="3">cv. Xinhai21</strain>
        <tissue evidence="2">Leaf</tissue>
    </source>
</reference>
<gene>
    <name evidence="2" type="ORF">GOBAR_AA14935</name>
</gene>
<protein>
    <submittedName>
        <fullName evidence="2">Uncharacterized protein</fullName>
    </submittedName>
</protein>
<feature type="compositionally biased region" description="Polar residues" evidence="1">
    <location>
        <begin position="135"/>
        <end position="146"/>
    </location>
</feature>
<dbReference type="EMBL" id="KZ664399">
    <property type="protein sequence ID" value="PPS05709.1"/>
    <property type="molecule type" value="Genomic_DNA"/>
</dbReference>
<feature type="region of interest" description="Disordered" evidence="1">
    <location>
        <begin position="34"/>
        <end position="57"/>
    </location>
</feature>
<proteinExistence type="predicted"/>
<name>A0A2P5XQU3_GOSBA</name>
<dbReference type="AlphaFoldDB" id="A0A2P5XQU3"/>
<evidence type="ECO:0000313" key="3">
    <source>
        <dbReference type="Proteomes" id="UP000239757"/>
    </source>
</evidence>
<sequence>MSLKEEHELFSSNSRGPVHEDRRLQIEKLDEWWTHKPRTPDKPKLRQNEPDTSPKQLKVGDKVLLDAADPHIVTTTPNEEIPLTVLSIFPFGTVEVSHPKFGTFKAFDVVFTRKEDRHTYFKEEEGSVFFHGSNRRNSLPSPTVSSRAPRRTVPNTLSPTFNCRSLHRLGCCRIGSVG</sequence>
<dbReference type="Proteomes" id="UP000239757">
    <property type="component" value="Unassembled WGS sequence"/>
</dbReference>
<feature type="region of interest" description="Disordered" evidence="1">
    <location>
        <begin position="132"/>
        <end position="151"/>
    </location>
</feature>
<organism evidence="2 3">
    <name type="scientific">Gossypium barbadense</name>
    <name type="common">Sea Island cotton</name>
    <name type="synonym">Hibiscus barbadensis</name>
    <dbReference type="NCBI Taxonomy" id="3634"/>
    <lineage>
        <taxon>Eukaryota</taxon>
        <taxon>Viridiplantae</taxon>
        <taxon>Streptophyta</taxon>
        <taxon>Embryophyta</taxon>
        <taxon>Tracheophyta</taxon>
        <taxon>Spermatophyta</taxon>
        <taxon>Magnoliopsida</taxon>
        <taxon>eudicotyledons</taxon>
        <taxon>Gunneridae</taxon>
        <taxon>Pentapetalae</taxon>
        <taxon>rosids</taxon>
        <taxon>malvids</taxon>
        <taxon>Malvales</taxon>
        <taxon>Malvaceae</taxon>
        <taxon>Malvoideae</taxon>
        <taxon>Gossypium</taxon>
    </lineage>
</organism>
<evidence type="ECO:0000256" key="1">
    <source>
        <dbReference type="SAM" id="MobiDB-lite"/>
    </source>
</evidence>
<feature type="region of interest" description="Disordered" evidence="1">
    <location>
        <begin position="1"/>
        <end position="22"/>
    </location>
</feature>
<accession>A0A2P5XQU3</accession>